<dbReference type="EMBL" id="CP021377">
    <property type="protein sequence ID" value="ART81836.1"/>
    <property type="molecule type" value="Genomic_DNA"/>
</dbReference>
<feature type="domain" description="STAS" evidence="6">
    <location>
        <begin position="441"/>
        <end position="557"/>
    </location>
</feature>
<protein>
    <submittedName>
        <fullName evidence="7">Sodium-independent anion transporter</fullName>
    </submittedName>
</protein>
<dbReference type="GO" id="GO:0016020">
    <property type="term" value="C:membrane"/>
    <property type="evidence" value="ECO:0007669"/>
    <property type="project" value="UniProtKB-SubCell"/>
</dbReference>
<evidence type="ECO:0000259" key="6">
    <source>
        <dbReference type="PROSITE" id="PS50801"/>
    </source>
</evidence>
<dbReference type="GO" id="GO:0055085">
    <property type="term" value="P:transmembrane transport"/>
    <property type="evidence" value="ECO:0007669"/>
    <property type="project" value="InterPro"/>
</dbReference>
<dbReference type="Pfam" id="PF01740">
    <property type="entry name" value="STAS"/>
    <property type="match status" value="1"/>
</dbReference>
<sequence length="737" mass="79889">MNKRFSLGRWMPGLMTLLGYQRAWLMADVRAGVSVAAVGLPVAIAYAELTGVGAEAGLYSSILPMIAYAIFGSSRQLIVGPDAATCAVIAAVVTPLALGDPTRHWQLVMTMTAMTGVWCLIASRLRLGVLADFLSSPILMGLLNGVAITIIVGQLSSVFGFTYHEQGLVERVLAAPNYVSEVHLITLGFSLLTLLVMLVGKRLNPLWPTSLLALAVTATVLWALGARVQDVAVIGTLSGRFPDFQIPEFPPGLIRELVLPALNLAMISFVSLMLTARSFAARNGYDIDADAEFRALGIANIASAVSQGFAVSGAGSRTAVNDANGGKTQMVSLVAALATAAVTFYLYSPLQYIPTAALGVILILASLSMTDFRSIWALRHSDSSAFWLAWVTFFSVLLVGVIPGIALAVLLGLFQFLRNVMRPTEQLMGMNDEGVVHTLGHNEEVKAITGVLIYRFNSPLTYFNAAYFKRRVLVLLASEKKPAKCLIIDAVSCFTHQDISVMTMVGELHKELKRSGIHMVMAGRRGQMTLWLKQAGIRVGEEGILVYPDVYQALRMTSCYWDEEPETITLESEANDIAEDERLQALAQLELSVLSPSARESQLAEREAATEISEPVAELSLPPSFLQTNLLQTNFLQTNKLQPRVLEKSMQPQPEVAPLLDLKLGSKERKQYAQERSQAALNVHLETGVTQATSGAAQAELKFPLLEPKAGESIIQLEAHMNDATRTGSRFDLGAKK</sequence>
<dbReference type="InterPro" id="IPR036513">
    <property type="entry name" value="STAS_dom_sf"/>
</dbReference>
<keyword evidence="3 5" id="KW-1133">Transmembrane helix</keyword>
<evidence type="ECO:0000256" key="2">
    <source>
        <dbReference type="ARBA" id="ARBA00022692"/>
    </source>
</evidence>
<evidence type="ECO:0000256" key="1">
    <source>
        <dbReference type="ARBA" id="ARBA00004141"/>
    </source>
</evidence>
<organism evidence="7 8">
    <name type="scientific">Oceanisphaera profunda</name>
    <dbReference type="NCBI Taxonomy" id="1416627"/>
    <lineage>
        <taxon>Bacteria</taxon>
        <taxon>Pseudomonadati</taxon>
        <taxon>Pseudomonadota</taxon>
        <taxon>Gammaproteobacteria</taxon>
        <taxon>Aeromonadales</taxon>
        <taxon>Aeromonadaceae</taxon>
        <taxon>Oceanisphaera</taxon>
    </lineage>
</organism>
<evidence type="ECO:0000313" key="8">
    <source>
        <dbReference type="Proteomes" id="UP000243937"/>
    </source>
</evidence>
<reference evidence="7 8" key="1">
    <citation type="journal article" date="2014" name="Int. J. Syst. Evol. Microbiol.">
        <title>Oceanisphaera profunda sp. nov., a marine bacterium isolated from deep-sea sediment, and emended description of the genus Oceanisphaera.</title>
        <authorList>
            <person name="Xu Z."/>
            <person name="Zhang X.Y."/>
            <person name="Su H.N."/>
            <person name="Yu Z.C."/>
            <person name="Liu C."/>
            <person name="Li H."/>
            <person name="Chen X.L."/>
            <person name="Song X.Y."/>
            <person name="Xie B.B."/>
            <person name="Qin Q.L."/>
            <person name="Zhou B.C."/>
            <person name="Shi M."/>
            <person name="Huang Y."/>
            <person name="Zhang Y.Z."/>
        </authorList>
    </citation>
    <scope>NUCLEOTIDE SEQUENCE [LARGE SCALE GENOMIC DNA]</scope>
    <source>
        <strain evidence="7 8">SM1222</strain>
    </source>
</reference>
<dbReference type="InterPro" id="IPR002645">
    <property type="entry name" value="STAS_dom"/>
</dbReference>
<keyword evidence="4 5" id="KW-0472">Membrane</keyword>
<feature type="transmembrane region" description="Helical" evidence="5">
    <location>
        <begin position="384"/>
        <end position="417"/>
    </location>
</feature>
<feature type="transmembrane region" description="Helical" evidence="5">
    <location>
        <begin position="52"/>
        <end position="71"/>
    </location>
</feature>
<dbReference type="SUPFAM" id="SSF52091">
    <property type="entry name" value="SpoIIaa-like"/>
    <property type="match status" value="1"/>
</dbReference>
<feature type="transmembrane region" description="Helical" evidence="5">
    <location>
        <begin position="353"/>
        <end position="372"/>
    </location>
</feature>
<feature type="transmembrane region" description="Helical" evidence="5">
    <location>
        <begin position="137"/>
        <end position="162"/>
    </location>
</feature>
<evidence type="ECO:0000256" key="5">
    <source>
        <dbReference type="SAM" id="Phobius"/>
    </source>
</evidence>
<dbReference type="Proteomes" id="UP000243937">
    <property type="component" value="Chromosome"/>
</dbReference>
<dbReference type="Pfam" id="PF00916">
    <property type="entry name" value="Sulfate_transp"/>
    <property type="match status" value="1"/>
</dbReference>
<comment type="subcellular location">
    <subcellularLocation>
        <location evidence="1">Membrane</location>
        <topology evidence="1">Multi-pass membrane protein</topology>
    </subcellularLocation>
</comment>
<evidence type="ECO:0000313" key="7">
    <source>
        <dbReference type="EMBL" id="ART81836.1"/>
    </source>
</evidence>
<feature type="transmembrane region" description="Helical" evidence="5">
    <location>
        <begin position="182"/>
        <end position="199"/>
    </location>
</feature>
<feature type="transmembrane region" description="Helical" evidence="5">
    <location>
        <begin position="23"/>
        <end position="46"/>
    </location>
</feature>
<gene>
    <name evidence="7" type="ORF">CBP31_03690</name>
</gene>
<evidence type="ECO:0000256" key="4">
    <source>
        <dbReference type="ARBA" id="ARBA00023136"/>
    </source>
</evidence>
<proteinExistence type="predicted"/>
<dbReference type="PANTHER" id="PTHR11814">
    <property type="entry name" value="SULFATE TRANSPORTER"/>
    <property type="match status" value="1"/>
</dbReference>
<feature type="transmembrane region" description="Helical" evidence="5">
    <location>
        <begin position="330"/>
        <end position="347"/>
    </location>
</feature>
<name>A0A1Y0D3Q8_9GAMM</name>
<keyword evidence="8" id="KW-1185">Reference proteome</keyword>
<feature type="transmembrane region" description="Helical" evidence="5">
    <location>
        <begin position="78"/>
        <end position="98"/>
    </location>
</feature>
<accession>A0A1Y0D3Q8</accession>
<keyword evidence="2 5" id="KW-0812">Transmembrane</keyword>
<feature type="transmembrane region" description="Helical" evidence="5">
    <location>
        <begin position="211"/>
        <end position="237"/>
    </location>
</feature>
<dbReference type="CDD" id="cd07042">
    <property type="entry name" value="STAS_SulP_like_sulfate_transporter"/>
    <property type="match status" value="1"/>
</dbReference>
<feature type="transmembrane region" description="Helical" evidence="5">
    <location>
        <begin position="104"/>
        <end position="125"/>
    </location>
</feature>
<dbReference type="InterPro" id="IPR001902">
    <property type="entry name" value="SLC26A/SulP_fam"/>
</dbReference>
<evidence type="ECO:0000256" key="3">
    <source>
        <dbReference type="ARBA" id="ARBA00022989"/>
    </source>
</evidence>
<dbReference type="Gene3D" id="3.30.750.24">
    <property type="entry name" value="STAS domain"/>
    <property type="match status" value="1"/>
</dbReference>
<dbReference type="InterPro" id="IPR011547">
    <property type="entry name" value="SLC26A/SulP_dom"/>
</dbReference>
<dbReference type="OrthoDB" id="9769739at2"/>
<dbReference type="AlphaFoldDB" id="A0A1Y0D3Q8"/>
<feature type="transmembrane region" description="Helical" evidence="5">
    <location>
        <begin position="257"/>
        <end position="276"/>
    </location>
</feature>
<dbReference type="PROSITE" id="PS50801">
    <property type="entry name" value="STAS"/>
    <property type="match status" value="1"/>
</dbReference>
<dbReference type="KEGG" id="opf:CBP31_03690"/>